<dbReference type="Proteomes" id="UP001221566">
    <property type="component" value="Unassembled WGS sequence"/>
</dbReference>
<protein>
    <submittedName>
        <fullName evidence="1">Uncharacterized protein</fullName>
    </submittedName>
</protein>
<dbReference type="EMBL" id="JAQQKY010000008">
    <property type="protein sequence ID" value="MDC7691726.1"/>
    <property type="molecule type" value="Genomic_DNA"/>
</dbReference>
<gene>
    <name evidence="1" type="ORF">PQU93_13180</name>
</gene>
<dbReference type="RefSeq" id="WP_272803628.1">
    <property type="nucleotide sequence ID" value="NZ_JAQQKY010000008.1"/>
</dbReference>
<reference evidence="1 2" key="1">
    <citation type="submission" date="2023-01" db="EMBL/GenBank/DDBJ databases">
        <title>Novel species of the genus Vogesella isolated from rivers.</title>
        <authorList>
            <person name="Lu H."/>
        </authorList>
    </citation>
    <scope>NUCLEOTIDE SEQUENCE [LARGE SCALE GENOMIC DNA]</scope>
    <source>
        <strain evidence="1 2">SH7W</strain>
    </source>
</reference>
<sequence length="108" mass="11963">MTNSRKKSQPWQRLASLDDLAMMFPNTGRHSTRPSVSRKPDMHGQCPVCNSRRYLGKQLALSLDGSQHRAAVCDGCHAAVSLSGSYALSVSHRFAQHQQHICSKESAR</sequence>
<evidence type="ECO:0000313" key="2">
    <source>
        <dbReference type="Proteomes" id="UP001221566"/>
    </source>
</evidence>
<name>A0ABT5I6D4_VOGIN</name>
<comment type="caution">
    <text evidence="1">The sequence shown here is derived from an EMBL/GenBank/DDBJ whole genome shotgun (WGS) entry which is preliminary data.</text>
</comment>
<organism evidence="1 2">
    <name type="scientific">Vogesella indigofera</name>
    <name type="common">Pseudomonas indigofera</name>
    <dbReference type="NCBI Taxonomy" id="45465"/>
    <lineage>
        <taxon>Bacteria</taxon>
        <taxon>Pseudomonadati</taxon>
        <taxon>Pseudomonadota</taxon>
        <taxon>Betaproteobacteria</taxon>
        <taxon>Neisseriales</taxon>
        <taxon>Chromobacteriaceae</taxon>
        <taxon>Vogesella</taxon>
    </lineage>
</organism>
<keyword evidence="2" id="KW-1185">Reference proteome</keyword>
<accession>A0ABT5I6D4</accession>
<proteinExistence type="predicted"/>
<evidence type="ECO:0000313" key="1">
    <source>
        <dbReference type="EMBL" id="MDC7691726.1"/>
    </source>
</evidence>